<evidence type="ECO:0000256" key="2">
    <source>
        <dbReference type="ARBA" id="ARBA00022840"/>
    </source>
</evidence>
<dbReference type="SUPFAM" id="SSF53254">
    <property type="entry name" value="Phosphoglycerate mutase-like"/>
    <property type="match status" value="1"/>
</dbReference>
<sequence length="515" mass="58522">MAAPLYTTQSGRLWHAGQILVVTVGLPGRGKTHLAHAIQRYLLWLGVKCKVFNLANVRREVLGPLNEMPNDYFGPAPRHEKTLAMKEKVRERLQKEIGRFFEEGGQVAVYDANNSTQRQRSEIRRQFSSGKIQIMFIECVCDDDELIAQNIRSVYQSNPDYLGWDLGDVMASFMQRIERHKQFYEPITDPSFPYLQLINLGQRIVMNNVRGYLQNRIVFFLMNIHNRDRTIYFARAGEALVEHSYKADAELSSLGKEYAERLCEFVISLRECHQPHFTTAPAPSQKHSVSWFSEQSKPVSPLPGPPSRSLEVWCSTRKRSVLTAAPFLRMGCKVREHSRLCEMNPGVVDGMSSEEIAQRFPDSIESKERDPYRFRFPRAESYHDLAIRLEPIIFELERTREDVLIIGQSSVLRCLIAYLQGNKPAEIPFIQVREGDLVEILPQAFGVSSHVYSFWDPEKKRQERDIEFAIRAAAALAEESCESDTAGNDTAVADDASDAGTTPSAPAQPEPVAQP</sequence>
<feature type="compositionally biased region" description="Pro residues" evidence="3">
    <location>
        <begin position="506"/>
        <end position="515"/>
    </location>
</feature>
<dbReference type="PIRSF" id="PIRSF000709">
    <property type="entry name" value="6PFK_2-Ptase"/>
    <property type="match status" value="1"/>
</dbReference>
<dbReference type="SUPFAM" id="SSF52540">
    <property type="entry name" value="P-loop containing nucleoside triphosphate hydrolases"/>
    <property type="match status" value="1"/>
</dbReference>
<keyword evidence="6" id="KW-1185">Reference proteome</keyword>
<evidence type="ECO:0000313" key="5">
    <source>
        <dbReference type="EMBL" id="WFD48623.1"/>
    </source>
</evidence>
<evidence type="ECO:0000259" key="4">
    <source>
        <dbReference type="Pfam" id="PF01591"/>
    </source>
</evidence>
<dbReference type="SMART" id="SM00855">
    <property type="entry name" value="PGAM"/>
    <property type="match status" value="1"/>
</dbReference>
<dbReference type="InterPro" id="IPR003094">
    <property type="entry name" value="6Pfruct_kin"/>
</dbReference>
<dbReference type="Pfam" id="PF01591">
    <property type="entry name" value="6PF2K"/>
    <property type="match status" value="1"/>
</dbReference>
<name>A0ABY8ESS8_MALFU</name>
<evidence type="ECO:0000256" key="3">
    <source>
        <dbReference type="SAM" id="MobiDB-lite"/>
    </source>
</evidence>
<dbReference type="Pfam" id="PF00300">
    <property type="entry name" value="His_Phos_1"/>
    <property type="match status" value="1"/>
</dbReference>
<dbReference type="Gene3D" id="3.40.50.300">
    <property type="entry name" value="P-loop containing nucleotide triphosphate hydrolases"/>
    <property type="match status" value="1"/>
</dbReference>
<dbReference type="PANTHER" id="PTHR10606:SF39">
    <property type="entry name" value="6-PHOSPHOFRUCTO-2-KINASE_FRUCTOSE-2,6-BISPHOSPHATASE YLR345W-RELATED"/>
    <property type="match status" value="1"/>
</dbReference>
<reference evidence="5 6" key="1">
    <citation type="journal article" date="2020" name="Elife">
        <title>Loss of centromere function drives karyotype evolution in closely related Malassezia species.</title>
        <authorList>
            <person name="Sankaranarayanan S.R."/>
            <person name="Ianiri G."/>
            <person name="Coelho M.A."/>
            <person name="Reza M.H."/>
            <person name="Thimmappa B.C."/>
            <person name="Ganguly P."/>
            <person name="Vadnala R.N."/>
            <person name="Sun S."/>
            <person name="Siddharthan R."/>
            <person name="Tellgren-Roth C."/>
            <person name="Dawson T.L."/>
            <person name="Heitman J."/>
            <person name="Sanyal K."/>
        </authorList>
    </citation>
    <scope>NUCLEOTIDE SEQUENCE [LARGE SCALE GENOMIC DNA]</scope>
    <source>
        <strain evidence="5">CBS14141</strain>
    </source>
</reference>
<dbReference type="InterPro" id="IPR013079">
    <property type="entry name" value="6Phosfructo_kin"/>
</dbReference>
<gene>
    <name evidence="5" type="ORF">GLX27_003293</name>
</gene>
<dbReference type="InterPro" id="IPR027417">
    <property type="entry name" value="P-loop_NTPase"/>
</dbReference>
<proteinExistence type="predicted"/>
<protein>
    <recommendedName>
        <fullName evidence="4">6-phosphofructo-2-kinase domain-containing protein</fullName>
    </recommendedName>
</protein>
<keyword evidence="1" id="KW-0547">Nucleotide-binding</keyword>
<dbReference type="PRINTS" id="PR00991">
    <property type="entry name" value="6PFRUCTKNASE"/>
</dbReference>
<organism evidence="5 6">
    <name type="scientific">Malassezia furfur</name>
    <name type="common">Pityriasis versicolor infection agent</name>
    <name type="synonym">Pityrosporum furfur</name>
    <dbReference type="NCBI Taxonomy" id="55194"/>
    <lineage>
        <taxon>Eukaryota</taxon>
        <taxon>Fungi</taxon>
        <taxon>Dikarya</taxon>
        <taxon>Basidiomycota</taxon>
        <taxon>Ustilaginomycotina</taxon>
        <taxon>Malasseziomycetes</taxon>
        <taxon>Malasseziales</taxon>
        <taxon>Malasseziaceae</taxon>
        <taxon>Malassezia</taxon>
    </lineage>
</organism>
<keyword evidence="2" id="KW-0067">ATP-binding</keyword>
<dbReference type="InterPro" id="IPR013078">
    <property type="entry name" value="His_Pase_superF_clade-1"/>
</dbReference>
<feature type="region of interest" description="Disordered" evidence="3">
    <location>
        <begin position="479"/>
        <end position="515"/>
    </location>
</feature>
<dbReference type="Gene3D" id="3.40.50.1240">
    <property type="entry name" value="Phosphoglycerate mutase-like"/>
    <property type="match status" value="1"/>
</dbReference>
<accession>A0ABY8ESS8</accession>
<dbReference type="EMBL" id="CP046236">
    <property type="protein sequence ID" value="WFD48623.1"/>
    <property type="molecule type" value="Genomic_DNA"/>
</dbReference>
<feature type="domain" description="6-phosphofructo-2-kinase" evidence="4">
    <location>
        <begin position="11"/>
        <end position="227"/>
    </location>
</feature>
<dbReference type="Proteomes" id="UP000818624">
    <property type="component" value="Chromosome 3"/>
</dbReference>
<evidence type="ECO:0000256" key="1">
    <source>
        <dbReference type="ARBA" id="ARBA00022741"/>
    </source>
</evidence>
<dbReference type="InterPro" id="IPR029033">
    <property type="entry name" value="His_PPase_superfam"/>
</dbReference>
<dbReference type="PANTHER" id="PTHR10606">
    <property type="entry name" value="6-PHOSPHOFRUCTO-2-KINASE/FRUCTOSE-2,6-BISPHOSPHATASE"/>
    <property type="match status" value="1"/>
</dbReference>
<evidence type="ECO:0000313" key="6">
    <source>
        <dbReference type="Proteomes" id="UP000818624"/>
    </source>
</evidence>